<dbReference type="SUPFAM" id="SSF46689">
    <property type="entry name" value="Homeodomain-like"/>
    <property type="match status" value="1"/>
</dbReference>
<feature type="domain" description="HTH tetR-type" evidence="6">
    <location>
        <begin position="19"/>
        <end position="79"/>
    </location>
</feature>
<evidence type="ECO:0000259" key="6">
    <source>
        <dbReference type="PROSITE" id="PS50977"/>
    </source>
</evidence>
<reference evidence="8" key="1">
    <citation type="journal article" date="2019" name="Int. J. Syst. Evol. Microbiol.">
        <title>The Global Catalogue of Microorganisms (GCM) 10K type strain sequencing project: providing services to taxonomists for standard genome sequencing and annotation.</title>
        <authorList>
            <consortium name="The Broad Institute Genomics Platform"/>
            <consortium name="The Broad Institute Genome Sequencing Center for Infectious Disease"/>
            <person name="Wu L."/>
            <person name="Ma J."/>
        </authorList>
    </citation>
    <scope>NUCLEOTIDE SEQUENCE [LARGE SCALE GENOMIC DNA]</scope>
    <source>
        <strain evidence="8">CGMCC 4.7382</strain>
    </source>
</reference>
<dbReference type="Pfam" id="PF00440">
    <property type="entry name" value="TetR_N"/>
    <property type="match status" value="1"/>
</dbReference>
<evidence type="ECO:0000256" key="3">
    <source>
        <dbReference type="ARBA" id="ARBA00023163"/>
    </source>
</evidence>
<dbReference type="EMBL" id="JBHTBH010000008">
    <property type="protein sequence ID" value="MFC7329592.1"/>
    <property type="molecule type" value="Genomic_DNA"/>
</dbReference>
<evidence type="ECO:0000256" key="2">
    <source>
        <dbReference type="ARBA" id="ARBA00023125"/>
    </source>
</evidence>
<dbReference type="InterPro" id="IPR036271">
    <property type="entry name" value="Tet_transcr_reg_TetR-rel_C_sf"/>
</dbReference>
<evidence type="ECO:0000256" key="5">
    <source>
        <dbReference type="SAM" id="MobiDB-lite"/>
    </source>
</evidence>
<dbReference type="InterPro" id="IPR023772">
    <property type="entry name" value="DNA-bd_HTH_TetR-type_CS"/>
</dbReference>
<comment type="caution">
    <text evidence="7">The sequence shown here is derived from an EMBL/GenBank/DDBJ whole genome shotgun (WGS) entry which is preliminary data.</text>
</comment>
<evidence type="ECO:0000313" key="7">
    <source>
        <dbReference type="EMBL" id="MFC7329592.1"/>
    </source>
</evidence>
<keyword evidence="8" id="KW-1185">Reference proteome</keyword>
<feature type="DNA-binding region" description="H-T-H motif" evidence="4">
    <location>
        <begin position="42"/>
        <end position="61"/>
    </location>
</feature>
<protein>
    <submittedName>
        <fullName evidence="7">TetR/AcrR family transcriptional regulator</fullName>
    </submittedName>
</protein>
<name>A0ABW2KI22_9ACTN</name>
<dbReference type="InterPro" id="IPR001647">
    <property type="entry name" value="HTH_TetR"/>
</dbReference>
<sequence>MQPDTAATVDRAERDRGGDGRADRILDAAGELLTTLGYRRVTIEDVARRADVGKGTVYLHWKTKDALFLSVLLRAKGRAIGAQGRRMTADPAEVLLSRMARAMYLDFTDDPVVRVGYFGDAETLGRLSRTALGGFEELRAEASRVSVEHLRLLREHGLVTTDLDLETQLYAFHATMTGFFLLPTFGAPFVPKQAEAQADTLEHTVRTAFETTPDPGGLAAAASEAAALYQRLEERYLAELHRHFRA</sequence>
<gene>
    <name evidence="7" type="ORF">ACFQRF_17825</name>
</gene>
<dbReference type="PROSITE" id="PS01081">
    <property type="entry name" value="HTH_TETR_1"/>
    <property type="match status" value="1"/>
</dbReference>
<dbReference type="InterPro" id="IPR009057">
    <property type="entry name" value="Homeodomain-like_sf"/>
</dbReference>
<accession>A0ABW2KI22</accession>
<dbReference type="PROSITE" id="PS50977">
    <property type="entry name" value="HTH_TETR_2"/>
    <property type="match status" value="1"/>
</dbReference>
<dbReference type="InterPro" id="IPR050109">
    <property type="entry name" value="HTH-type_TetR-like_transc_reg"/>
</dbReference>
<feature type="compositionally biased region" description="Basic and acidic residues" evidence="5">
    <location>
        <begin position="10"/>
        <end position="20"/>
    </location>
</feature>
<feature type="region of interest" description="Disordered" evidence="5">
    <location>
        <begin position="1"/>
        <end position="20"/>
    </location>
</feature>
<dbReference type="Gene3D" id="1.10.357.10">
    <property type="entry name" value="Tetracycline Repressor, domain 2"/>
    <property type="match status" value="1"/>
</dbReference>
<keyword evidence="2 4" id="KW-0238">DNA-binding</keyword>
<dbReference type="RefSeq" id="WP_379872388.1">
    <property type="nucleotide sequence ID" value="NZ_JBHTBH010000008.1"/>
</dbReference>
<dbReference type="PANTHER" id="PTHR30055:SF234">
    <property type="entry name" value="HTH-TYPE TRANSCRIPTIONAL REGULATOR BETI"/>
    <property type="match status" value="1"/>
</dbReference>
<evidence type="ECO:0000256" key="1">
    <source>
        <dbReference type="ARBA" id="ARBA00023015"/>
    </source>
</evidence>
<keyword evidence="3" id="KW-0804">Transcription</keyword>
<dbReference type="PANTHER" id="PTHR30055">
    <property type="entry name" value="HTH-TYPE TRANSCRIPTIONAL REGULATOR RUTR"/>
    <property type="match status" value="1"/>
</dbReference>
<evidence type="ECO:0000313" key="8">
    <source>
        <dbReference type="Proteomes" id="UP001596540"/>
    </source>
</evidence>
<organism evidence="7 8">
    <name type="scientific">Marinactinospora rubrisoli</name>
    <dbReference type="NCBI Taxonomy" id="2715399"/>
    <lineage>
        <taxon>Bacteria</taxon>
        <taxon>Bacillati</taxon>
        <taxon>Actinomycetota</taxon>
        <taxon>Actinomycetes</taxon>
        <taxon>Streptosporangiales</taxon>
        <taxon>Nocardiopsidaceae</taxon>
        <taxon>Marinactinospora</taxon>
    </lineage>
</organism>
<keyword evidence="1" id="KW-0805">Transcription regulation</keyword>
<dbReference type="PRINTS" id="PR00455">
    <property type="entry name" value="HTHTETR"/>
</dbReference>
<proteinExistence type="predicted"/>
<evidence type="ECO:0000256" key="4">
    <source>
        <dbReference type="PROSITE-ProRule" id="PRU00335"/>
    </source>
</evidence>
<dbReference type="Proteomes" id="UP001596540">
    <property type="component" value="Unassembled WGS sequence"/>
</dbReference>
<dbReference type="SUPFAM" id="SSF48498">
    <property type="entry name" value="Tetracyclin repressor-like, C-terminal domain"/>
    <property type="match status" value="1"/>
</dbReference>